<organism evidence="1 2">
    <name type="scientific">Prorocentrum cordatum</name>
    <dbReference type="NCBI Taxonomy" id="2364126"/>
    <lineage>
        <taxon>Eukaryota</taxon>
        <taxon>Sar</taxon>
        <taxon>Alveolata</taxon>
        <taxon>Dinophyceae</taxon>
        <taxon>Prorocentrales</taxon>
        <taxon>Prorocentraceae</taxon>
        <taxon>Prorocentrum</taxon>
    </lineage>
</organism>
<comment type="caution">
    <text evidence="1">The sequence shown here is derived from an EMBL/GenBank/DDBJ whole genome shotgun (WGS) entry which is preliminary data.</text>
</comment>
<accession>A0ABN9VRX6</accession>
<reference evidence="1" key="1">
    <citation type="submission" date="2023-10" db="EMBL/GenBank/DDBJ databases">
        <authorList>
            <person name="Chen Y."/>
            <person name="Shah S."/>
            <person name="Dougan E. K."/>
            <person name="Thang M."/>
            <person name="Chan C."/>
        </authorList>
    </citation>
    <scope>NUCLEOTIDE SEQUENCE [LARGE SCALE GENOMIC DNA]</scope>
</reference>
<feature type="non-terminal residue" evidence="1">
    <location>
        <position position="133"/>
    </location>
</feature>
<dbReference type="EMBL" id="CAUYUJ010017494">
    <property type="protein sequence ID" value="CAK0875275.1"/>
    <property type="molecule type" value="Genomic_DNA"/>
</dbReference>
<gene>
    <name evidence="1" type="ORF">PCOR1329_LOCUS59981</name>
</gene>
<evidence type="ECO:0000313" key="2">
    <source>
        <dbReference type="Proteomes" id="UP001189429"/>
    </source>
</evidence>
<evidence type="ECO:0000313" key="1">
    <source>
        <dbReference type="EMBL" id="CAK0875275.1"/>
    </source>
</evidence>
<feature type="non-terminal residue" evidence="1">
    <location>
        <position position="1"/>
    </location>
</feature>
<keyword evidence="2" id="KW-1185">Reference proteome</keyword>
<protein>
    <submittedName>
        <fullName evidence="1">Uncharacterized protein</fullName>
    </submittedName>
</protein>
<proteinExistence type="predicted"/>
<name>A0ABN9VRX6_9DINO</name>
<sequence>TLRSRWLKLRERIFKAARRTGLAAGPDLLLMDPNIDNEKEWGEWCIEYVMRVLNRDVFLPICSTRAETLPLNYVHLRFVGRPLLSTVPGAAGSAANDCVFLLEVTQNCVLETMITILMLRLIWTHWLLMTFLT</sequence>
<dbReference type="Proteomes" id="UP001189429">
    <property type="component" value="Unassembled WGS sequence"/>
</dbReference>